<feature type="domain" description="FAD-binding" evidence="1">
    <location>
        <begin position="9"/>
        <end position="225"/>
    </location>
</feature>
<dbReference type="STRING" id="1346286.SAMN05444362_101161"/>
<dbReference type="PRINTS" id="PR00420">
    <property type="entry name" value="RNGMNOXGNASE"/>
</dbReference>
<organism evidence="2 3">
    <name type="scientific">Dysgonomonas macrotermitis</name>
    <dbReference type="NCBI Taxonomy" id="1346286"/>
    <lineage>
        <taxon>Bacteria</taxon>
        <taxon>Pseudomonadati</taxon>
        <taxon>Bacteroidota</taxon>
        <taxon>Bacteroidia</taxon>
        <taxon>Bacteroidales</taxon>
        <taxon>Dysgonomonadaceae</taxon>
        <taxon>Dysgonomonas</taxon>
    </lineage>
</organism>
<dbReference type="EMBL" id="FQUC01000001">
    <property type="protein sequence ID" value="SHE36185.1"/>
    <property type="molecule type" value="Genomic_DNA"/>
</dbReference>
<dbReference type="AlphaFoldDB" id="A0A1M4SVE5"/>
<dbReference type="GO" id="GO:0071949">
    <property type="term" value="F:FAD binding"/>
    <property type="evidence" value="ECO:0007669"/>
    <property type="project" value="InterPro"/>
</dbReference>
<proteinExistence type="predicted"/>
<dbReference type="SUPFAM" id="SSF51905">
    <property type="entry name" value="FAD/NAD(P)-binding domain"/>
    <property type="match status" value="1"/>
</dbReference>
<name>A0A1M4SVE5_9BACT</name>
<dbReference type="Pfam" id="PF01494">
    <property type="entry name" value="FAD_binding_3"/>
    <property type="match status" value="1"/>
</dbReference>
<accession>A0A1M4SVE5</accession>
<dbReference type="InterPro" id="IPR050407">
    <property type="entry name" value="Geranylgeranyl_reductase"/>
</dbReference>
<evidence type="ECO:0000313" key="3">
    <source>
        <dbReference type="Proteomes" id="UP000184480"/>
    </source>
</evidence>
<dbReference type="InterPro" id="IPR036188">
    <property type="entry name" value="FAD/NAD-bd_sf"/>
</dbReference>
<evidence type="ECO:0000259" key="1">
    <source>
        <dbReference type="Pfam" id="PF01494"/>
    </source>
</evidence>
<dbReference type="InterPro" id="IPR002938">
    <property type="entry name" value="FAD-bd"/>
</dbReference>
<reference evidence="3" key="1">
    <citation type="submission" date="2016-11" db="EMBL/GenBank/DDBJ databases">
        <authorList>
            <person name="Varghese N."/>
            <person name="Submissions S."/>
        </authorList>
    </citation>
    <scope>NUCLEOTIDE SEQUENCE [LARGE SCALE GENOMIC DNA]</scope>
    <source>
        <strain evidence="3">DSM 27370</strain>
    </source>
</reference>
<gene>
    <name evidence="2" type="ORF">SAMN05444362_101161</name>
</gene>
<dbReference type="OrthoDB" id="9766816at2"/>
<sequence>MNTETKHFETIIIGGGPAGTTCGYMLTQKGNECLIIERSTFPRDKVCGGGLTPKCYRLIDKIFDNLTYDYKPVKTLEVNLGKKRSRKFPLSDEIRVVCRKDFDNTLLDAYKRAGGQILHGRATGIEEQDGKIFVTLADGSRLSCNKLIGADGANSIVRKYLQPKNNRKMLLLEKTITDKSFDHIKLFFDYHLDKGYMYMFPNPEGCVIGYGDTETNREEFSRRITTSHLPNTEKQKGAYLPIFDNIEYRMHDQIILIGDAGGFVDSISGEGIFYAIQTGAFAAQSVSEGKSYKDLCIGITNRIRKINMLSEYFYNKLVHVPVVYFCTTDFMYDRIRRKIDEYLAR</sequence>
<protein>
    <submittedName>
        <fullName evidence="2">Geranylgeranyl reductase family</fullName>
    </submittedName>
</protein>
<dbReference type="PANTHER" id="PTHR42685">
    <property type="entry name" value="GERANYLGERANYL DIPHOSPHATE REDUCTASE"/>
    <property type="match status" value="1"/>
</dbReference>
<dbReference type="Proteomes" id="UP000184480">
    <property type="component" value="Unassembled WGS sequence"/>
</dbReference>
<dbReference type="PANTHER" id="PTHR42685:SF22">
    <property type="entry name" value="CONDITIONED MEDIUM FACTOR RECEPTOR 1"/>
    <property type="match status" value="1"/>
</dbReference>
<dbReference type="Gene3D" id="3.50.50.60">
    <property type="entry name" value="FAD/NAD(P)-binding domain"/>
    <property type="match status" value="1"/>
</dbReference>
<keyword evidence="3" id="KW-1185">Reference proteome</keyword>
<evidence type="ECO:0000313" key="2">
    <source>
        <dbReference type="EMBL" id="SHE36185.1"/>
    </source>
</evidence>
<dbReference type="RefSeq" id="WP_062175270.1">
    <property type="nucleotide sequence ID" value="NZ_BBXL01000001.1"/>
</dbReference>